<evidence type="ECO:0000256" key="2">
    <source>
        <dbReference type="ARBA" id="ARBA00004370"/>
    </source>
</evidence>
<dbReference type="AlphaFoldDB" id="A0AA48KQZ9"/>
<evidence type="ECO:0000256" key="3">
    <source>
        <dbReference type="ARBA" id="ARBA00012438"/>
    </source>
</evidence>
<dbReference type="SMART" id="SM00388">
    <property type="entry name" value="HisKA"/>
    <property type="match status" value="1"/>
</dbReference>
<keyword evidence="8" id="KW-0472">Membrane</keyword>
<reference evidence="11" key="1">
    <citation type="submission" date="2023-01" db="EMBL/GenBank/DDBJ databases">
        <title>Complete genome sequence of Planctobacterium marinum strain Dej080120_11.</title>
        <authorList>
            <person name="Ueki S."/>
            <person name="Maruyama F."/>
        </authorList>
    </citation>
    <scope>NUCLEOTIDE SEQUENCE</scope>
    <source>
        <strain evidence="11">Dej080120_11</strain>
    </source>
</reference>
<dbReference type="InterPro" id="IPR005467">
    <property type="entry name" value="His_kinase_dom"/>
</dbReference>
<comment type="catalytic activity">
    <reaction evidence="1">
        <text>ATP + protein L-histidine = ADP + protein N-phospho-L-histidine.</text>
        <dbReference type="EC" id="2.7.13.3"/>
    </reaction>
</comment>
<dbReference type="SUPFAM" id="SSF158472">
    <property type="entry name" value="HAMP domain-like"/>
    <property type="match status" value="1"/>
</dbReference>
<dbReference type="SUPFAM" id="SSF47384">
    <property type="entry name" value="Homodimeric domain of signal transducing histidine kinase"/>
    <property type="match status" value="1"/>
</dbReference>
<organism evidence="11 12">
    <name type="scientific">Planctobacterium marinum</name>
    <dbReference type="NCBI Taxonomy" id="1631968"/>
    <lineage>
        <taxon>Bacteria</taxon>
        <taxon>Pseudomonadati</taxon>
        <taxon>Pseudomonadota</taxon>
        <taxon>Gammaproteobacteria</taxon>
        <taxon>Alteromonadales</taxon>
        <taxon>Alteromonadaceae</taxon>
        <taxon>Planctobacterium</taxon>
    </lineage>
</organism>
<keyword evidence="7" id="KW-0902">Two-component regulatory system</keyword>
<dbReference type="PANTHER" id="PTHR43711:SF1">
    <property type="entry name" value="HISTIDINE KINASE 1"/>
    <property type="match status" value="1"/>
</dbReference>
<dbReference type="EMBL" id="AP027272">
    <property type="protein sequence ID" value="BDX08311.1"/>
    <property type="molecule type" value="Genomic_DNA"/>
</dbReference>
<dbReference type="Gene3D" id="3.30.565.10">
    <property type="entry name" value="Histidine kinase-like ATPase, C-terminal domain"/>
    <property type="match status" value="1"/>
</dbReference>
<evidence type="ECO:0000313" key="12">
    <source>
        <dbReference type="Proteomes" id="UP001333710"/>
    </source>
</evidence>
<dbReference type="Gene3D" id="6.10.340.10">
    <property type="match status" value="1"/>
</dbReference>
<dbReference type="PROSITE" id="PS50109">
    <property type="entry name" value="HIS_KIN"/>
    <property type="match status" value="1"/>
</dbReference>
<keyword evidence="4" id="KW-0597">Phosphoprotein</keyword>
<dbReference type="PRINTS" id="PR00344">
    <property type="entry name" value="BCTRLSENSOR"/>
</dbReference>
<dbReference type="InterPro" id="IPR004358">
    <property type="entry name" value="Sig_transdc_His_kin-like_C"/>
</dbReference>
<evidence type="ECO:0000256" key="8">
    <source>
        <dbReference type="SAM" id="Phobius"/>
    </source>
</evidence>
<dbReference type="SUPFAM" id="SSF55874">
    <property type="entry name" value="ATPase domain of HSP90 chaperone/DNA topoisomerase II/histidine kinase"/>
    <property type="match status" value="1"/>
</dbReference>
<evidence type="ECO:0000256" key="4">
    <source>
        <dbReference type="ARBA" id="ARBA00022553"/>
    </source>
</evidence>
<dbReference type="Gene3D" id="1.10.287.130">
    <property type="match status" value="1"/>
</dbReference>
<dbReference type="FunFam" id="3.30.565.10:FF:000006">
    <property type="entry name" value="Sensor histidine kinase WalK"/>
    <property type="match status" value="1"/>
</dbReference>
<dbReference type="CDD" id="cd00082">
    <property type="entry name" value="HisKA"/>
    <property type="match status" value="1"/>
</dbReference>
<evidence type="ECO:0000313" key="11">
    <source>
        <dbReference type="EMBL" id="BDX08311.1"/>
    </source>
</evidence>
<dbReference type="PANTHER" id="PTHR43711">
    <property type="entry name" value="TWO-COMPONENT HISTIDINE KINASE"/>
    <property type="match status" value="1"/>
</dbReference>
<comment type="subcellular location">
    <subcellularLocation>
        <location evidence="2">Membrane</location>
    </subcellularLocation>
</comment>
<dbReference type="GO" id="GO:0000155">
    <property type="term" value="F:phosphorelay sensor kinase activity"/>
    <property type="evidence" value="ECO:0007669"/>
    <property type="project" value="InterPro"/>
</dbReference>
<evidence type="ECO:0000256" key="7">
    <source>
        <dbReference type="ARBA" id="ARBA00023012"/>
    </source>
</evidence>
<feature type="domain" description="Histidine kinase" evidence="9">
    <location>
        <begin position="250"/>
        <end position="463"/>
    </location>
</feature>
<feature type="domain" description="HAMP" evidence="10">
    <location>
        <begin position="190"/>
        <end position="242"/>
    </location>
</feature>
<dbReference type="KEGG" id="pmaw:MACH26_38320"/>
<keyword evidence="12" id="KW-1185">Reference proteome</keyword>
<feature type="transmembrane region" description="Helical" evidence="8">
    <location>
        <begin position="170"/>
        <end position="193"/>
    </location>
</feature>
<dbReference type="InterPro" id="IPR050736">
    <property type="entry name" value="Sensor_HK_Regulatory"/>
</dbReference>
<evidence type="ECO:0000256" key="5">
    <source>
        <dbReference type="ARBA" id="ARBA00022679"/>
    </source>
</evidence>
<dbReference type="CDD" id="cd00075">
    <property type="entry name" value="HATPase"/>
    <property type="match status" value="1"/>
</dbReference>
<dbReference type="PROSITE" id="PS50885">
    <property type="entry name" value="HAMP"/>
    <property type="match status" value="1"/>
</dbReference>
<evidence type="ECO:0000256" key="1">
    <source>
        <dbReference type="ARBA" id="ARBA00000085"/>
    </source>
</evidence>
<sequence>MKLKTKFTLLVACCTLLLLGINYGISVYSANKALMEFNRHSAVIISTSVLERDEVTEFIADFPATTTATTIAEALFSSYPEQLFLLVAQQQIIKDSLDDTSAKVKLREASEGYQFEISQPASSPILVQMPRPQYRFERQQQLFELFWFPKSILSRQAQQEALRTDLNSSFIFSLIILSAIAILLSWLGANYFLRPLKDVKHGFNVIKNGQLDTRLTTKRKDEVGELITGFNELTAWLEALHQQYEQMNSDLSHELRTPLNAIKSRLEALEDGLLQCDQSQIKLLLNDLTIMERIVEDLSLLSLTESRALQLHITETNVSELLKRVITRYDAQCETQNINLISNIEPEVYCLLDEKRLQQVLVNLLDNALKYGAEGGKITVGLRQHGENTQLFVTDNGEGLSQEQANRIFERFYRAQTSRTSINSLGLGLAICKHLVNLMGGDIKVYTAPGEGCEFLITFKPSL</sequence>
<dbReference type="InterPro" id="IPR036890">
    <property type="entry name" value="HATPase_C_sf"/>
</dbReference>
<dbReference type="RefSeq" id="WP_338294384.1">
    <property type="nucleotide sequence ID" value="NZ_AP027272.1"/>
</dbReference>
<dbReference type="GO" id="GO:0005886">
    <property type="term" value="C:plasma membrane"/>
    <property type="evidence" value="ECO:0007669"/>
    <property type="project" value="UniProtKB-ARBA"/>
</dbReference>
<keyword evidence="6" id="KW-0418">Kinase</keyword>
<dbReference type="EC" id="2.7.13.3" evidence="3"/>
<dbReference type="CDD" id="cd06225">
    <property type="entry name" value="HAMP"/>
    <property type="match status" value="1"/>
</dbReference>
<evidence type="ECO:0000256" key="6">
    <source>
        <dbReference type="ARBA" id="ARBA00022777"/>
    </source>
</evidence>
<gene>
    <name evidence="11" type="ORF">MACH26_38320</name>
</gene>
<dbReference type="Pfam" id="PF00512">
    <property type="entry name" value="HisKA"/>
    <property type="match status" value="1"/>
</dbReference>
<dbReference type="InterPro" id="IPR003661">
    <property type="entry name" value="HisK_dim/P_dom"/>
</dbReference>
<dbReference type="Proteomes" id="UP001333710">
    <property type="component" value="Chromosome"/>
</dbReference>
<dbReference type="Pfam" id="PF00672">
    <property type="entry name" value="HAMP"/>
    <property type="match status" value="1"/>
</dbReference>
<protein>
    <recommendedName>
        <fullName evidence="3">histidine kinase</fullName>
        <ecNumber evidence="3">2.7.13.3</ecNumber>
    </recommendedName>
</protein>
<name>A0AA48KQZ9_9ALTE</name>
<dbReference type="InterPro" id="IPR003594">
    <property type="entry name" value="HATPase_dom"/>
</dbReference>
<evidence type="ECO:0000259" key="10">
    <source>
        <dbReference type="PROSITE" id="PS50885"/>
    </source>
</evidence>
<dbReference type="SMART" id="SM00387">
    <property type="entry name" value="HATPase_c"/>
    <property type="match status" value="1"/>
</dbReference>
<keyword evidence="8" id="KW-0812">Transmembrane</keyword>
<accession>A0AA48KQZ9</accession>
<dbReference type="InterPro" id="IPR036097">
    <property type="entry name" value="HisK_dim/P_sf"/>
</dbReference>
<keyword evidence="8" id="KW-1133">Transmembrane helix</keyword>
<dbReference type="Pfam" id="PF02518">
    <property type="entry name" value="HATPase_c"/>
    <property type="match status" value="1"/>
</dbReference>
<keyword evidence="5" id="KW-0808">Transferase</keyword>
<proteinExistence type="predicted"/>
<dbReference type="SMART" id="SM00304">
    <property type="entry name" value="HAMP"/>
    <property type="match status" value="1"/>
</dbReference>
<dbReference type="InterPro" id="IPR003660">
    <property type="entry name" value="HAMP_dom"/>
</dbReference>
<evidence type="ECO:0000259" key="9">
    <source>
        <dbReference type="PROSITE" id="PS50109"/>
    </source>
</evidence>